<dbReference type="PROSITE" id="PS00606">
    <property type="entry name" value="KS3_1"/>
    <property type="match status" value="1"/>
</dbReference>
<dbReference type="SUPFAM" id="SSF53901">
    <property type="entry name" value="Thiolase-like"/>
    <property type="match status" value="2"/>
</dbReference>
<keyword evidence="2 3" id="KW-0808">Transferase</keyword>
<dbReference type="InterPro" id="IPR018201">
    <property type="entry name" value="Ketoacyl_synth_AS"/>
</dbReference>
<dbReference type="InterPro" id="IPR016039">
    <property type="entry name" value="Thiolase-like"/>
</dbReference>
<protein>
    <submittedName>
        <fullName evidence="5">Beta-ketoacyl-[acyl-carrier-protein] synthase family protein</fullName>
    </submittedName>
</protein>
<sequence length="405" mass="42928">MKRRIAITGLGVLSPIGSGIDKFWNALISGEIGTKEISSFDTSIYNVHRGGEVTDMDPATMLHKLRPERVGRTSQLAVAASRMAYNDAKLESDTYANERVGVCMGTTFGNLSIMEEAHDQELSGEGKILPERVLNYPLAYIANSVSTELGCEGPSLTIPTACAAGNYAISCGVDLIQEGVIDAAIVGGADGISRCCYTLFHRLGAIAPEVCQPFTKDRKGMMVSEGAASLVLEDMEKAKQRKATIYAELIGYGLSCDAHHPTAPHPEGVGAILAMERAIETASIDKTQICYINAHGTGTKANDYIESIAISSMFGDRTDSIPISSIKSMLGHTMGAASAIEAVTCALAIHNSVIPPTMNVTELDPECVKNIAANQAIHQPVHVAMSNSYAFGGNISTVVLKEVTS</sequence>
<feature type="domain" description="Ketosynthase family 3 (KS3)" evidence="4">
    <location>
        <begin position="2"/>
        <end position="402"/>
    </location>
</feature>
<dbReference type="GO" id="GO:0004315">
    <property type="term" value="F:3-oxoacyl-[acyl-carrier-protein] synthase activity"/>
    <property type="evidence" value="ECO:0007669"/>
    <property type="project" value="InterPro"/>
</dbReference>
<dbReference type="GO" id="GO:0005829">
    <property type="term" value="C:cytosol"/>
    <property type="evidence" value="ECO:0007669"/>
    <property type="project" value="TreeGrafter"/>
</dbReference>
<dbReference type="PROSITE" id="PS52004">
    <property type="entry name" value="KS3_2"/>
    <property type="match status" value="1"/>
</dbReference>
<dbReference type="AlphaFoldDB" id="A0A3A3GFE8"/>
<accession>A0A3A3GFE8</accession>
<name>A0A3A3GFE8_PANTH</name>
<dbReference type="InterPro" id="IPR000794">
    <property type="entry name" value="Beta-ketoacyl_synthase"/>
</dbReference>
<dbReference type="InterPro" id="IPR014031">
    <property type="entry name" value="Ketoacyl_synth_C"/>
</dbReference>
<dbReference type="CDD" id="cd00834">
    <property type="entry name" value="KAS_I_II"/>
    <property type="match status" value="1"/>
</dbReference>
<proteinExistence type="inferred from homology"/>
<dbReference type="Pfam" id="PF02801">
    <property type="entry name" value="Ketoacyl-synt_C"/>
    <property type="match status" value="1"/>
</dbReference>
<reference evidence="5 6" key="1">
    <citation type="submission" date="2018-09" db="EMBL/GenBank/DDBJ databases">
        <title>Paenibacillus SK2017-BO5.</title>
        <authorList>
            <person name="Piskunova J.V."/>
            <person name="Dubiley S.A."/>
            <person name="Severinov K.V."/>
        </authorList>
    </citation>
    <scope>NUCLEOTIDE SEQUENCE [LARGE SCALE GENOMIC DNA]</scope>
    <source>
        <strain evidence="5 6">BO5</strain>
    </source>
</reference>
<evidence type="ECO:0000256" key="1">
    <source>
        <dbReference type="ARBA" id="ARBA00008467"/>
    </source>
</evidence>
<dbReference type="EMBL" id="QYZD01000014">
    <property type="protein sequence ID" value="RJG22808.1"/>
    <property type="molecule type" value="Genomic_DNA"/>
</dbReference>
<dbReference type="OrthoDB" id="9808669at2"/>
<evidence type="ECO:0000313" key="5">
    <source>
        <dbReference type="EMBL" id="RJG22808.1"/>
    </source>
</evidence>
<dbReference type="Proteomes" id="UP000266177">
    <property type="component" value="Unassembled WGS sequence"/>
</dbReference>
<gene>
    <name evidence="5" type="ORF">DQX05_16395</name>
</gene>
<evidence type="ECO:0000259" key="4">
    <source>
        <dbReference type="PROSITE" id="PS52004"/>
    </source>
</evidence>
<dbReference type="RefSeq" id="WP_119794618.1">
    <property type="nucleotide sequence ID" value="NZ_QYZD01000014.1"/>
</dbReference>
<dbReference type="PANTHER" id="PTHR11712">
    <property type="entry name" value="POLYKETIDE SYNTHASE-RELATED"/>
    <property type="match status" value="1"/>
</dbReference>
<evidence type="ECO:0000313" key="6">
    <source>
        <dbReference type="Proteomes" id="UP000266177"/>
    </source>
</evidence>
<evidence type="ECO:0000256" key="2">
    <source>
        <dbReference type="ARBA" id="ARBA00022679"/>
    </source>
</evidence>
<evidence type="ECO:0000256" key="3">
    <source>
        <dbReference type="RuleBase" id="RU003694"/>
    </source>
</evidence>
<dbReference type="Gene3D" id="3.40.47.10">
    <property type="match status" value="1"/>
</dbReference>
<dbReference type="InterPro" id="IPR014030">
    <property type="entry name" value="Ketoacyl_synth_N"/>
</dbReference>
<dbReference type="InterPro" id="IPR020841">
    <property type="entry name" value="PKS_Beta-ketoAc_synthase_dom"/>
</dbReference>
<dbReference type="Pfam" id="PF00109">
    <property type="entry name" value="ketoacyl-synt"/>
    <property type="match status" value="1"/>
</dbReference>
<dbReference type="GO" id="GO:0006633">
    <property type="term" value="P:fatty acid biosynthetic process"/>
    <property type="evidence" value="ECO:0007669"/>
    <property type="project" value="InterPro"/>
</dbReference>
<comment type="similarity">
    <text evidence="1 3">Belongs to the thiolase-like superfamily. Beta-ketoacyl-ACP synthases family.</text>
</comment>
<dbReference type="SMART" id="SM00825">
    <property type="entry name" value="PKS_KS"/>
    <property type="match status" value="1"/>
</dbReference>
<comment type="caution">
    <text evidence="5">The sequence shown here is derived from an EMBL/GenBank/DDBJ whole genome shotgun (WGS) entry which is preliminary data.</text>
</comment>
<dbReference type="PANTHER" id="PTHR11712:SF320">
    <property type="entry name" value="BETA-KETOACYL SYNTHASE"/>
    <property type="match status" value="1"/>
</dbReference>
<organism evidence="5 6">
    <name type="scientific">Paenibacillus thiaminolyticus</name>
    <name type="common">Bacillus thiaminolyticus</name>
    <dbReference type="NCBI Taxonomy" id="49283"/>
    <lineage>
        <taxon>Bacteria</taxon>
        <taxon>Bacillati</taxon>
        <taxon>Bacillota</taxon>
        <taxon>Bacilli</taxon>
        <taxon>Bacillales</taxon>
        <taxon>Paenibacillaceae</taxon>
        <taxon>Paenibacillus</taxon>
    </lineage>
</organism>